<proteinExistence type="predicted"/>
<organism evidence="1">
    <name type="scientific">Arundo donax</name>
    <name type="common">Giant reed</name>
    <name type="synonym">Donax arundinaceus</name>
    <dbReference type="NCBI Taxonomy" id="35708"/>
    <lineage>
        <taxon>Eukaryota</taxon>
        <taxon>Viridiplantae</taxon>
        <taxon>Streptophyta</taxon>
        <taxon>Embryophyta</taxon>
        <taxon>Tracheophyta</taxon>
        <taxon>Spermatophyta</taxon>
        <taxon>Magnoliopsida</taxon>
        <taxon>Liliopsida</taxon>
        <taxon>Poales</taxon>
        <taxon>Poaceae</taxon>
        <taxon>PACMAD clade</taxon>
        <taxon>Arundinoideae</taxon>
        <taxon>Arundineae</taxon>
        <taxon>Arundo</taxon>
    </lineage>
</organism>
<sequence>MIDQRCTFFFQ</sequence>
<reference evidence="1" key="2">
    <citation type="journal article" date="2015" name="Data Brief">
        <title>Shoot transcriptome of the giant reed, Arundo donax.</title>
        <authorList>
            <person name="Barrero R.A."/>
            <person name="Guerrero F.D."/>
            <person name="Moolhuijzen P."/>
            <person name="Goolsby J.A."/>
            <person name="Tidwell J."/>
            <person name="Bellgard S.E."/>
            <person name="Bellgard M.I."/>
        </authorList>
    </citation>
    <scope>NUCLEOTIDE SEQUENCE</scope>
    <source>
        <tissue evidence="1">Shoot tissue taken approximately 20 cm above the soil surface</tissue>
    </source>
</reference>
<protein>
    <submittedName>
        <fullName evidence="1">Uncharacterized protein</fullName>
    </submittedName>
</protein>
<name>A0A0A9CAY8_ARUDO</name>
<dbReference type="EMBL" id="GBRH01224406">
    <property type="protein sequence ID" value="JAD73489.1"/>
    <property type="molecule type" value="Transcribed_RNA"/>
</dbReference>
<accession>A0A0A9CAY8</accession>
<reference evidence="1" key="1">
    <citation type="submission" date="2014-09" db="EMBL/GenBank/DDBJ databases">
        <authorList>
            <person name="Magalhaes I.L.F."/>
            <person name="Oliveira U."/>
            <person name="Santos F.R."/>
            <person name="Vidigal T.H.D.A."/>
            <person name="Brescovit A.D."/>
            <person name="Santos A.J."/>
        </authorList>
    </citation>
    <scope>NUCLEOTIDE SEQUENCE</scope>
    <source>
        <tissue evidence="1">Shoot tissue taken approximately 20 cm above the soil surface</tissue>
    </source>
</reference>
<evidence type="ECO:0000313" key="1">
    <source>
        <dbReference type="EMBL" id="JAD73489.1"/>
    </source>
</evidence>